<dbReference type="OrthoDB" id="8481147at2"/>
<dbReference type="Gene3D" id="3.40.50.300">
    <property type="entry name" value="P-loop containing nucleotide triphosphate hydrolases"/>
    <property type="match status" value="1"/>
</dbReference>
<dbReference type="PANTHER" id="PTHR43776">
    <property type="entry name" value="TRANSPORT ATP-BINDING PROTEIN"/>
    <property type="match status" value="1"/>
</dbReference>
<name>A0A495IEJ8_9MICO</name>
<dbReference type="GO" id="GO:0055085">
    <property type="term" value="P:transmembrane transport"/>
    <property type="evidence" value="ECO:0007669"/>
    <property type="project" value="UniProtKB-ARBA"/>
</dbReference>
<dbReference type="PANTHER" id="PTHR43776:SF7">
    <property type="entry name" value="D,D-DIPEPTIDE TRANSPORT ATP-BINDING PROTEIN DDPF-RELATED"/>
    <property type="match status" value="1"/>
</dbReference>
<dbReference type="Pfam" id="PF00005">
    <property type="entry name" value="ABC_tran"/>
    <property type="match status" value="1"/>
</dbReference>
<gene>
    <name evidence="6" type="ORF">C8E83_0529</name>
</gene>
<feature type="domain" description="ABC transporter" evidence="5">
    <location>
        <begin position="20"/>
        <end position="263"/>
    </location>
</feature>
<dbReference type="SUPFAM" id="SSF52540">
    <property type="entry name" value="P-loop containing nucleoside triphosphate hydrolases"/>
    <property type="match status" value="1"/>
</dbReference>
<reference evidence="6 7" key="1">
    <citation type="submission" date="2018-10" db="EMBL/GenBank/DDBJ databases">
        <title>Sequencing the genomes of 1000 actinobacteria strains.</title>
        <authorList>
            <person name="Klenk H.-P."/>
        </authorList>
    </citation>
    <scope>NUCLEOTIDE SEQUENCE [LARGE SCALE GENOMIC DNA]</scope>
    <source>
        <strain evidence="6 7">DSM 17894</strain>
    </source>
</reference>
<keyword evidence="3" id="KW-0547">Nucleotide-binding</keyword>
<evidence type="ECO:0000313" key="6">
    <source>
        <dbReference type="EMBL" id="RKR73436.1"/>
    </source>
</evidence>
<comment type="caution">
    <text evidence="6">The sequence shown here is derived from an EMBL/GenBank/DDBJ whole genome shotgun (WGS) entry which is preliminary data.</text>
</comment>
<protein>
    <submittedName>
        <fullName evidence="6">Peptide/nickel transport system ATP-binding protein</fullName>
    </submittedName>
</protein>
<dbReference type="Proteomes" id="UP000280008">
    <property type="component" value="Unassembled WGS sequence"/>
</dbReference>
<dbReference type="GO" id="GO:0005524">
    <property type="term" value="F:ATP binding"/>
    <property type="evidence" value="ECO:0007669"/>
    <property type="project" value="UniProtKB-KW"/>
</dbReference>
<dbReference type="InterPro" id="IPR027417">
    <property type="entry name" value="P-loop_NTPase"/>
</dbReference>
<accession>A0A495IEJ8</accession>
<comment type="similarity">
    <text evidence="1">Belongs to the ABC transporter superfamily.</text>
</comment>
<dbReference type="InterPro" id="IPR003439">
    <property type="entry name" value="ABC_transporter-like_ATP-bd"/>
</dbReference>
<dbReference type="RefSeq" id="WP_121368302.1">
    <property type="nucleotide sequence ID" value="NZ_RBKS01000001.1"/>
</dbReference>
<sequence>MSQTTLAPEGTATREPSGILAFENVTRVFRTGLESHTALDDVSLTLQESQRIGIIGESGSGKSTLVRMALGLDRPTSGRVLYQGRDIHSFSQAEWLAYRRAIQWIGQDTGGAFNPRWTIRKSMMRVNTTLCGLTAKDAKDRMESLTVQMGLDAALLDRKPAALSGGQRQRFAIVRAVIPEPKVLLADEAVSALDVSVQGTVLNLLKEYCDTADCALMFVSHGLPTTAFMTHDVVVMKNGVVVEHGPTRRVLEEPEHDYTRQLVDAYTYDA</sequence>
<dbReference type="SMART" id="SM00382">
    <property type="entry name" value="AAA"/>
    <property type="match status" value="1"/>
</dbReference>
<evidence type="ECO:0000313" key="7">
    <source>
        <dbReference type="Proteomes" id="UP000280008"/>
    </source>
</evidence>
<dbReference type="InterPro" id="IPR050319">
    <property type="entry name" value="ABC_transp_ATP-bind"/>
</dbReference>
<evidence type="ECO:0000256" key="3">
    <source>
        <dbReference type="ARBA" id="ARBA00022741"/>
    </source>
</evidence>
<organism evidence="6 7">
    <name type="scientific">Frondihabitans australicus</name>
    <dbReference type="NCBI Taxonomy" id="386892"/>
    <lineage>
        <taxon>Bacteria</taxon>
        <taxon>Bacillati</taxon>
        <taxon>Actinomycetota</taxon>
        <taxon>Actinomycetes</taxon>
        <taxon>Micrococcales</taxon>
        <taxon>Microbacteriaceae</taxon>
        <taxon>Frondihabitans</taxon>
    </lineage>
</organism>
<evidence type="ECO:0000256" key="1">
    <source>
        <dbReference type="ARBA" id="ARBA00005417"/>
    </source>
</evidence>
<keyword evidence="4 6" id="KW-0067">ATP-binding</keyword>
<dbReference type="EMBL" id="RBKS01000001">
    <property type="protein sequence ID" value="RKR73436.1"/>
    <property type="molecule type" value="Genomic_DNA"/>
</dbReference>
<keyword evidence="2" id="KW-0813">Transport</keyword>
<evidence type="ECO:0000256" key="2">
    <source>
        <dbReference type="ARBA" id="ARBA00022448"/>
    </source>
</evidence>
<evidence type="ECO:0000256" key="4">
    <source>
        <dbReference type="ARBA" id="ARBA00022840"/>
    </source>
</evidence>
<dbReference type="PROSITE" id="PS00211">
    <property type="entry name" value="ABC_TRANSPORTER_1"/>
    <property type="match status" value="1"/>
</dbReference>
<proteinExistence type="inferred from homology"/>
<keyword evidence="7" id="KW-1185">Reference proteome</keyword>
<dbReference type="AlphaFoldDB" id="A0A495IEJ8"/>
<dbReference type="PROSITE" id="PS50893">
    <property type="entry name" value="ABC_TRANSPORTER_2"/>
    <property type="match status" value="1"/>
</dbReference>
<dbReference type="InterPro" id="IPR017871">
    <property type="entry name" value="ABC_transporter-like_CS"/>
</dbReference>
<dbReference type="InterPro" id="IPR003593">
    <property type="entry name" value="AAA+_ATPase"/>
</dbReference>
<dbReference type="CDD" id="cd03257">
    <property type="entry name" value="ABC_NikE_OppD_transporters"/>
    <property type="match status" value="1"/>
</dbReference>
<evidence type="ECO:0000259" key="5">
    <source>
        <dbReference type="PROSITE" id="PS50893"/>
    </source>
</evidence>
<dbReference type="GO" id="GO:0016887">
    <property type="term" value="F:ATP hydrolysis activity"/>
    <property type="evidence" value="ECO:0007669"/>
    <property type="project" value="InterPro"/>
</dbReference>